<dbReference type="AlphaFoldDB" id="A0A285UQC8"/>
<sequence>MRAASASRSTILQPISLRARNIVRRAGASADKTFFSVSVEDEEPIAEAVAAGYLVLLRGHADVWRITARGEDYLTQLRGAH</sequence>
<keyword evidence="2" id="KW-1185">Reference proteome</keyword>
<accession>A0A285UQC8</accession>
<evidence type="ECO:0000313" key="2">
    <source>
        <dbReference type="Proteomes" id="UP000219167"/>
    </source>
</evidence>
<dbReference type="Proteomes" id="UP000219167">
    <property type="component" value="Unassembled WGS sequence"/>
</dbReference>
<name>A0A285UQC8_9HYPH</name>
<evidence type="ECO:0000313" key="1">
    <source>
        <dbReference type="EMBL" id="SOC42461.1"/>
    </source>
</evidence>
<gene>
    <name evidence="1" type="ORF">SAMN05892877_1103</name>
</gene>
<dbReference type="EMBL" id="OBQD01000010">
    <property type="protein sequence ID" value="SOC42461.1"/>
    <property type="molecule type" value="Genomic_DNA"/>
</dbReference>
<protein>
    <submittedName>
        <fullName evidence="1">Uncharacterized protein</fullName>
    </submittedName>
</protein>
<reference evidence="1 2" key="1">
    <citation type="submission" date="2017-08" db="EMBL/GenBank/DDBJ databases">
        <authorList>
            <person name="de Groot N.N."/>
        </authorList>
    </citation>
    <scope>NUCLEOTIDE SEQUENCE [LARGE SCALE GENOMIC DNA]</scope>
    <source>
        <strain evidence="1 2">JC85</strain>
    </source>
</reference>
<proteinExistence type="predicted"/>
<dbReference type="RefSeq" id="WP_097140878.1">
    <property type="nucleotide sequence ID" value="NZ_OBQD01000010.1"/>
</dbReference>
<organism evidence="1 2">
    <name type="scientific">Rhizobium subbaraonis</name>
    <dbReference type="NCBI Taxonomy" id="908946"/>
    <lineage>
        <taxon>Bacteria</taxon>
        <taxon>Pseudomonadati</taxon>
        <taxon>Pseudomonadota</taxon>
        <taxon>Alphaproteobacteria</taxon>
        <taxon>Hyphomicrobiales</taxon>
        <taxon>Rhizobiaceae</taxon>
        <taxon>Rhizobium/Agrobacterium group</taxon>
        <taxon>Rhizobium</taxon>
    </lineage>
</organism>